<keyword evidence="1" id="KW-0812">Transmembrane</keyword>
<feature type="transmembrane region" description="Helical" evidence="1">
    <location>
        <begin position="12"/>
        <end position="36"/>
    </location>
</feature>
<dbReference type="EMBL" id="ACIL03000009">
    <property type="protein sequence ID" value="ESL03535.1"/>
    <property type="molecule type" value="Genomic_DNA"/>
</dbReference>
<protein>
    <submittedName>
        <fullName evidence="2">Uncharacterized protein</fullName>
    </submittedName>
</protein>
<dbReference type="HOGENOM" id="CLU_062811_0_0_9"/>
<proteinExistence type="predicted"/>
<dbReference type="Proteomes" id="UP000018227">
    <property type="component" value="Unassembled WGS sequence"/>
</dbReference>
<dbReference type="STRING" id="592026.GCWU0000282_001247"/>
<dbReference type="eggNOG" id="ENOG5030MRD">
    <property type="taxonomic scope" value="Bacteria"/>
</dbReference>
<accession>V2Z9B6</accession>
<reference evidence="2 3" key="1">
    <citation type="submission" date="2013-06" db="EMBL/GenBank/DDBJ databases">
        <authorList>
            <person name="Weinstock G."/>
            <person name="Sodergren E."/>
            <person name="Clifton S."/>
            <person name="Fulton L."/>
            <person name="Fulton B."/>
            <person name="Courtney L."/>
            <person name="Fronick C."/>
            <person name="Harrison M."/>
            <person name="Strong C."/>
            <person name="Farmer C."/>
            <person name="Delahaunty K."/>
            <person name="Markovic C."/>
            <person name="Hall O."/>
            <person name="Minx P."/>
            <person name="Tomlinson C."/>
            <person name="Mitreva M."/>
            <person name="Nelson J."/>
            <person name="Hou S."/>
            <person name="Wollam A."/>
            <person name="Pepin K.H."/>
            <person name="Johnson M."/>
            <person name="Bhonagiri V."/>
            <person name="Nash W.E."/>
            <person name="Warren W."/>
            <person name="Chinwalla A."/>
            <person name="Mardis E.R."/>
            <person name="Wilson R.K."/>
        </authorList>
    </citation>
    <scope>NUCLEOTIDE SEQUENCE [LARGE SCALE GENOMIC DNA]</scope>
    <source>
        <strain evidence="2 3">ATCC 51271</strain>
    </source>
</reference>
<sequence>MDKENRDKNNKFSLWCLVIWNVLIFGALLIVFGKLLQRRISGISTGVEELIFLILIPVFILVNIKKVYANIRQLCLSYLGNQENKILKDEAEKYAFIQMYRRLSIRRICLPLLIPALYILVLVVFIPIATKGVLTKEAVLMMFNQRPMQLAFLPVIVIPVFISIKVYFSSRHNLDMLREIYDSLSGKEMAKIDSIKERQVGYVFTRKFLINWDGNLNIVPLNEIREIRYIRYFYFILYGTRLKITCNKNYVIWHYGPSEEDWMERGFLPPDKISGRSVSINIQLPH</sequence>
<dbReference type="AlphaFoldDB" id="V2Z9B6"/>
<evidence type="ECO:0000313" key="3">
    <source>
        <dbReference type="Proteomes" id="UP000018227"/>
    </source>
</evidence>
<keyword evidence="1" id="KW-1133">Transmembrane helix</keyword>
<gene>
    <name evidence="2" type="ORF">GCWU0000282_001247</name>
</gene>
<name>V2Z9B6_9FIRM</name>
<dbReference type="RefSeq" id="WP_023354127.1">
    <property type="nucleotide sequence ID" value="NZ_KI535367.1"/>
</dbReference>
<evidence type="ECO:0000256" key="1">
    <source>
        <dbReference type="SAM" id="Phobius"/>
    </source>
</evidence>
<keyword evidence="1" id="KW-0472">Membrane</keyword>
<dbReference type="OrthoDB" id="90388at2"/>
<feature type="transmembrane region" description="Helical" evidence="1">
    <location>
        <begin position="42"/>
        <end position="64"/>
    </location>
</feature>
<comment type="caution">
    <text evidence="2">The sequence shown here is derived from an EMBL/GenBank/DDBJ whole genome shotgun (WGS) entry which is preliminary data.</text>
</comment>
<feature type="transmembrane region" description="Helical" evidence="1">
    <location>
        <begin position="150"/>
        <end position="168"/>
    </location>
</feature>
<evidence type="ECO:0000313" key="2">
    <source>
        <dbReference type="EMBL" id="ESL03535.1"/>
    </source>
</evidence>
<keyword evidence="3" id="KW-1185">Reference proteome</keyword>
<organism evidence="2 3">
    <name type="scientific">Catonella morbi ATCC 51271</name>
    <dbReference type="NCBI Taxonomy" id="592026"/>
    <lineage>
        <taxon>Bacteria</taxon>
        <taxon>Bacillati</taxon>
        <taxon>Bacillota</taxon>
        <taxon>Clostridia</taxon>
        <taxon>Lachnospirales</taxon>
        <taxon>Lachnospiraceae</taxon>
        <taxon>Catonella</taxon>
    </lineage>
</organism>
<feature type="transmembrane region" description="Helical" evidence="1">
    <location>
        <begin position="108"/>
        <end position="130"/>
    </location>
</feature>